<sequence>MAPDQSLKSGPKQAYLGHTGKDGQLRVGLPSSRRVRGDRVRRRGLVLRNADQARDLQRKVSERQGRHRGRVCRKTVSTYKDWRLVCQACGVQRCDDTRLFRGYSKKDDAAESSPRAWRDSLLQSYGSDEKAVSYKCRERKALRRRNVKPARLSKDCLVALCEQCRSSKCEVARIR</sequence>
<name>A0AA88IIM2_CHASR</name>
<accession>A0AA88IIM2</accession>
<organism evidence="2 3">
    <name type="scientific">Channa striata</name>
    <name type="common">Snakehead murrel</name>
    <name type="synonym">Ophicephalus striatus</name>
    <dbReference type="NCBI Taxonomy" id="64152"/>
    <lineage>
        <taxon>Eukaryota</taxon>
        <taxon>Metazoa</taxon>
        <taxon>Chordata</taxon>
        <taxon>Craniata</taxon>
        <taxon>Vertebrata</taxon>
        <taxon>Euteleostomi</taxon>
        <taxon>Actinopterygii</taxon>
        <taxon>Neopterygii</taxon>
        <taxon>Teleostei</taxon>
        <taxon>Neoteleostei</taxon>
        <taxon>Acanthomorphata</taxon>
        <taxon>Anabantaria</taxon>
        <taxon>Anabantiformes</taxon>
        <taxon>Channoidei</taxon>
        <taxon>Channidae</taxon>
        <taxon>Channa</taxon>
    </lineage>
</organism>
<comment type="caution">
    <text evidence="2">The sequence shown here is derived from an EMBL/GenBank/DDBJ whole genome shotgun (WGS) entry which is preliminary data.</text>
</comment>
<dbReference type="Proteomes" id="UP001187415">
    <property type="component" value="Unassembled WGS sequence"/>
</dbReference>
<dbReference type="AlphaFoldDB" id="A0AA88IIM2"/>
<evidence type="ECO:0000313" key="2">
    <source>
        <dbReference type="EMBL" id="KAK2814605.1"/>
    </source>
</evidence>
<dbReference type="EMBL" id="JAUPFM010000033">
    <property type="protein sequence ID" value="KAK2814605.1"/>
    <property type="molecule type" value="Genomic_DNA"/>
</dbReference>
<evidence type="ECO:0000256" key="1">
    <source>
        <dbReference type="SAM" id="MobiDB-lite"/>
    </source>
</evidence>
<gene>
    <name evidence="2" type="ORF">Q5P01_000058</name>
</gene>
<protein>
    <submittedName>
        <fullName evidence="2">Uncharacterized protein</fullName>
    </submittedName>
</protein>
<keyword evidence="3" id="KW-1185">Reference proteome</keyword>
<evidence type="ECO:0000313" key="3">
    <source>
        <dbReference type="Proteomes" id="UP001187415"/>
    </source>
</evidence>
<reference evidence="2" key="1">
    <citation type="submission" date="2023-07" db="EMBL/GenBank/DDBJ databases">
        <title>Chromosome-level Genome Assembly of Striped Snakehead (Channa striata).</title>
        <authorList>
            <person name="Liu H."/>
        </authorList>
    </citation>
    <scope>NUCLEOTIDE SEQUENCE</scope>
    <source>
        <strain evidence="2">Gz</strain>
        <tissue evidence="2">Muscle</tissue>
    </source>
</reference>
<proteinExistence type="predicted"/>
<feature type="region of interest" description="Disordered" evidence="1">
    <location>
        <begin position="1"/>
        <end position="28"/>
    </location>
</feature>